<dbReference type="GO" id="GO:0005730">
    <property type="term" value="C:nucleolus"/>
    <property type="evidence" value="ECO:0007669"/>
    <property type="project" value="TreeGrafter"/>
</dbReference>
<feature type="domain" description="URB1 central HEAT repeat" evidence="4">
    <location>
        <begin position="656"/>
        <end position="839"/>
    </location>
</feature>
<comment type="caution">
    <text evidence="5">The sequence shown here is derived from an EMBL/GenBank/DDBJ whole genome shotgun (WGS) entry which is preliminary data.</text>
</comment>
<evidence type="ECO:0000259" key="4">
    <source>
        <dbReference type="Pfam" id="PF26140"/>
    </source>
</evidence>
<name>A0A9W4UUG5_9PLEO</name>
<sequence>MAKRTVFEANPKAAHTGRHTKRQRTENQYERDSPATGGAVLAETEVTSARQLQKDLVFDQSSAPSFRTGLGVIKRFLDSILYSADQDSLPRKRAILREYLDTQKAQGKSEKDTTLLAHFVQAWDYAAETNFEALLAQVTAVLALLFKVFASHNDFIPYGSLLCKTVLQPAVARRLVRSLSAPTQKEQVILPALRLLIEITKFNDGAYARTVYARKDFTLEPKILARNIAAWKSSTAQTALDLQRKPSVRTTSVRYLLAQLKHQDEKAKTEIMSNKDVVRAVLDHLTTDPPFLIAEIFDVLKNHIFLDKAIPRHVKSRILNGRALNHIAALYRYETPKDTVEEGQKTPDVLAHDFLCLVCTSPAYGIMLPTQGFYSHTTEDDDGDALMDDLFDNDLSLDTVDQRPGPVRNLILAEFLQSLRPYANTQHQALVVEIFRACPELVANYFYQKQDFNFEPKLTSTWIGFSAFLYQTIELPVPGFLGASKGYRDQPPPVLNLLRNIIPQPLTQHVLVKCLNSSSELISFFAVRILVVAFQKLQAVLKIIEAARISKRSSSWVATAKRLVGDFSKRCPPMKTVIVAFRQPTFQSGVKREAITRLLRLYYEVTPQVALQEKFDVSVPLCHALTQAEKPTQSAEEKAFGIMELEHWIKMAQYTPSMRWWQKSKTLRHSPFVMLLKLVASSAESELYAGIKTLLVTLVRDYDILQLQTSPDALDALIASLDSSCGSSLSVLEFLDDCVARFVKGPIKYFDDFDTTLQKNQRSTSDAGPFSPLLMTLVEQWPFRGGKPEKGSPAETLAQWLAKILYLFKLIGEDEAALEMVRDSLVDSADAAYKDVLKDSFLWKMGKEKAKEALKLATGVDFSGSERSMTSPAPVQQDEPVHFPVVDLELPPEEDEKHLGLNRWRKKDVQEAMEDGDIGDLILCLCSKHFEIRLQATTSMRQLMASLDRDNPDVQQLYLVLGETLESLAKYVNAPFPYVGGVFAARCVTIIADPSHFLYPKISAFLTKRPEWPVSNLPRRFSKIILLSPPEQDGSYHKEVDWYMDYMLDCLRTAADMEIFRTNNIFERLLSHYVSKSCSIHTKEKIVRLLLRAVAVGGATTLITRCGVVEWVRIMLDQRDHRGKSLKVLVEKLWENCDREKVAGWSSGTMEELIADVGKVVV</sequence>
<dbReference type="OrthoDB" id="72892at2759"/>
<gene>
    <name evidence="5" type="ORF">PDIGIT_LOCUS15500</name>
</gene>
<evidence type="ECO:0000313" key="6">
    <source>
        <dbReference type="Proteomes" id="UP001152607"/>
    </source>
</evidence>
<dbReference type="Pfam" id="PF16201">
    <property type="entry name" value="NopRA1"/>
    <property type="match status" value="1"/>
</dbReference>
<protein>
    <recommendedName>
        <fullName evidence="7">Nucleolar pre-ribosomal-associated protein 1</fullName>
    </recommendedName>
</protein>
<reference evidence="5" key="1">
    <citation type="submission" date="2023-01" db="EMBL/GenBank/DDBJ databases">
        <authorList>
            <person name="Van Ghelder C."/>
            <person name="Rancurel C."/>
        </authorList>
    </citation>
    <scope>NUCLEOTIDE SEQUENCE</scope>
    <source>
        <strain evidence="5">CNCM I-4278</strain>
    </source>
</reference>
<proteinExistence type="predicted"/>
<evidence type="ECO:0000259" key="3">
    <source>
        <dbReference type="Pfam" id="PF16201"/>
    </source>
</evidence>
<evidence type="ECO:0000256" key="1">
    <source>
        <dbReference type="SAM" id="MobiDB-lite"/>
    </source>
</evidence>
<dbReference type="InterPro" id="IPR032436">
    <property type="entry name" value="URB1_C"/>
</dbReference>
<dbReference type="Pfam" id="PF26140">
    <property type="entry name" value="HEAT_URB1"/>
    <property type="match status" value="1"/>
</dbReference>
<dbReference type="InterPro" id="IPR021714">
    <property type="entry name" value="URB1_N"/>
</dbReference>
<keyword evidence="6" id="KW-1185">Reference proteome</keyword>
<feature type="compositionally biased region" description="Basic and acidic residues" evidence="1">
    <location>
        <begin position="23"/>
        <end position="33"/>
    </location>
</feature>
<dbReference type="InterPro" id="IPR016024">
    <property type="entry name" value="ARM-type_fold"/>
</dbReference>
<feature type="domain" description="URB1 C-terminal" evidence="3">
    <location>
        <begin position="919"/>
        <end position="1111"/>
    </location>
</feature>
<dbReference type="InterPro" id="IPR039844">
    <property type="entry name" value="URB1"/>
</dbReference>
<dbReference type="Pfam" id="PF11707">
    <property type="entry name" value="Npa1"/>
    <property type="match status" value="1"/>
</dbReference>
<evidence type="ECO:0000313" key="5">
    <source>
        <dbReference type="EMBL" id="CAI6342295.1"/>
    </source>
</evidence>
<dbReference type="InterPro" id="IPR059018">
    <property type="entry name" value="HEAT_URB1"/>
</dbReference>
<dbReference type="PANTHER" id="PTHR13500">
    <property type="entry name" value="NUCLEOLAR PRERIBOSOMAL-ASSOCIATED PROTEIN 1"/>
    <property type="match status" value="1"/>
</dbReference>
<dbReference type="GO" id="GO:0000463">
    <property type="term" value="P:maturation of LSU-rRNA from tricistronic rRNA transcript (SSU-rRNA, 5.8S rRNA, LSU-rRNA)"/>
    <property type="evidence" value="ECO:0007669"/>
    <property type="project" value="TreeGrafter"/>
</dbReference>
<evidence type="ECO:0000259" key="2">
    <source>
        <dbReference type="Pfam" id="PF11707"/>
    </source>
</evidence>
<evidence type="ECO:0008006" key="7">
    <source>
        <dbReference type="Google" id="ProtNLM"/>
    </source>
</evidence>
<dbReference type="EMBL" id="CAOQHR010000013">
    <property type="protein sequence ID" value="CAI6342295.1"/>
    <property type="molecule type" value="Genomic_DNA"/>
</dbReference>
<dbReference type="SUPFAM" id="SSF48371">
    <property type="entry name" value="ARM repeat"/>
    <property type="match status" value="1"/>
</dbReference>
<dbReference type="PANTHER" id="PTHR13500:SF0">
    <property type="entry name" value="NUCLEOLAR PRE-RIBOSOMAL-ASSOCIATED PROTEIN 1"/>
    <property type="match status" value="1"/>
</dbReference>
<dbReference type="Proteomes" id="UP001152607">
    <property type="component" value="Unassembled WGS sequence"/>
</dbReference>
<dbReference type="GO" id="GO:0000466">
    <property type="term" value="P:maturation of 5.8S rRNA from tricistronic rRNA transcript (SSU-rRNA, 5.8S rRNA, LSU-rRNA)"/>
    <property type="evidence" value="ECO:0007669"/>
    <property type="project" value="TreeGrafter"/>
</dbReference>
<accession>A0A9W4UUG5</accession>
<organism evidence="5 6">
    <name type="scientific">Periconia digitata</name>
    <dbReference type="NCBI Taxonomy" id="1303443"/>
    <lineage>
        <taxon>Eukaryota</taxon>
        <taxon>Fungi</taxon>
        <taxon>Dikarya</taxon>
        <taxon>Ascomycota</taxon>
        <taxon>Pezizomycotina</taxon>
        <taxon>Dothideomycetes</taxon>
        <taxon>Pleosporomycetidae</taxon>
        <taxon>Pleosporales</taxon>
        <taxon>Massarineae</taxon>
        <taxon>Periconiaceae</taxon>
        <taxon>Periconia</taxon>
    </lineage>
</organism>
<feature type="domain" description="URB1 N-terminal" evidence="2">
    <location>
        <begin position="119"/>
        <end position="464"/>
    </location>
</feature>
<dbReference type="AlphaFoldDB" id="A0A9W4UUG5"/>
<feature type="region of interest" description="Disordered" evidence="1">
    <location>
        <begin position="1"/>
        <end position="38"/>
    </location>
</feature>